<dbReference type="CDD" id="cd01658">
    <property type="entry name" value="Ribosomal_L30"/>
    <property type="match status" value="1"/>
</dbReference>
<keyword evidence="2" id="KW-0689">Ribosomal protein</keyword>
<evidence type="ECO:0000256" key="1">
    <source>
        <dbReference type="ARBA" id="ARBA00007594"/>
    </source>
</evidence>
<proteinExistence type="inferred from homology"/>
<keyword evidence="7" id="KW-1185">Reference proteome</keyword>
<protein>
    <recommendedName>
        <fullName evidence="4">Large ribosomal subunit protein uL30m</fullName>
    </recommendedName>
</protein>
<keyword evidence="3" id="KW-0687">Ribonucleoprotein</keyword>
<feature type="domain" description="Large ribosomal subunit protein uL30-like ferredoxin-like fold" evidence="5">
    <location>
        <begin position="18"/>
        <end position="68"/>
    </location>
</feature>
<evidence type="ECO:0000256" key="4">
    <source>
        <dbReference type="ARBA" id="ARBA00035281"/>
    </source>
</evidence>
<dbReference type="Proteomes" id="UP000253551">
    <property type="component" value="Unassembled WGS sequence"/>
</dbReference>
<dbReference type="STRING" id="4846.A0A367KW30"/>
<dbReference type="OrthoDB" id="509901at2759"/>
<dbReference type="InterPro" id="IPR036919">
    <property type="entry name" value="Ribo_uL30_ferredoxin-like_sf"/>
</dbReference>
<evidence type="ECO:0000256" key="3">
    <source>
        <dbReference type="ARBA" id="ARBA00023274"/>
    </source>
</evidence>
<dbReference type="EMBL" id="PJQM01000232">
    <property type="protein sequence ID" value="RCI06092.1"/>
    <property type="molecule type" value="Genomic_DNA"/>
</dbReference>
<dbReference type="GO" id="GO:0006412">
    <property type="term" value="P:translation"/>
    <property type="evidence" value="ECO:0007669"/>
    <property type="project" value="InterPro"/>
</dbReference>
<dbReference type="Pfam" id="PF00327">
    <property type="entry name" value="Ribosomal_L30"/>
    <property type="match status" value="1"/>
</dbReference>
<name>A0A367KW30_RHIST</name>
<organism evidence="6 7">
    <name type="scientific">Rhizopus stolonifer</name>
    <name type="common">Rhizopus nigricans</name>
    <dbReference type="NCBI Taxonomy" id="4846"/>
    <lineage>
        <taxon>Eukaryota</taxon>
        <taxon>Fungi</taxon>
        <taxon>Fungi incertae sedis</taxon>
        <taxon>Mucoromycota</taxon>
        <taxon>Mucoromycotina</taxon>
        <taxon>Mucoromycetes</taxon>
        <taxon>Mucorales</taxon>
        <taxon>Mucorineae</taxon>
        <taxon>Rhizopodaceae</taxon>
        <taxon>Rhizopus</taxon>
    </lineage>
</organism>
<evidence type="ECO:0000313" key="6">
    <source>
        <dbReference type="EMBL" id="RCI06092.1"/>
    </source>
</evidence>
<gene>
    <name evidence="6" type="ORF">CU098_011831</name>
</gene>
<dbReference type="AlphaFoldDB" id="A0A367KW30"/>
<dbReference type="InterPro" id="IPR016082">
    <property type="entry name" value="Ribosomal_uL30_ferredoxin-like"/>
</dbReference>
<dbReference type="Gene3D" id="3.30.1390.20">
    <property type="entry name" value="Ribosomal protein L30, ferredoxin-like fold domain"/>
    <property type="match status" value="1"/>
</dbReference>
<sequence>MLNRRLFSSSTKAAAEYYKITLKRSSIGLPEDIRGASRTLGLFRLHQTTYKPINAGNAGLILKLKEIVKVELADSIPTKAELAAKKPARGYTVVGRKL</sequence>
<evidence type="ECO:0000256" key="2">
    <source>
        <dbReference type="ARBA" id="ARBA00022980"/>
    </source>
</evidence>
<dbReference type="GO" id="GO:0015934">
    <property type="term" value="C:large ribosomal subunit"/>
    <property type="evidence" value="ECO:0007669"/>
    <property type="project" value="InterPro"/>
</dbReference>
<evidence type="ECO:0000259" key="5">
    <source>
        <dbReference type="Pfam" id="PF00327"/>
    </source>
</evidence>
<reference evidence="6 7" key="1">
    <citation type="journal article" date="2018" name="G3 (Bethesda)">
        <title>Phylogenetic and Phylogenomic Definition of Rhizopus Species.</title>
        <authorList>
            <person name="Gryganskyi A.P."/>
            <person name="Golan J."/>
            <person name="Dolatabadi S."/>
            <person name="Mondo S."/>
            <person name="Robb S."/>
            <person name="Idnurm A."/>
            <person name="Muszewska A."/>
            <person name="Steczkiewicz K."/>
            <person name="Masonjones S."/>
            <person name="Liao H.L."/>
            <person name="Gajdeczka M.T."/>
            <person name="Anike F."/>
            <person name="Vuek A."/>
            <person name="Anishchenko I.M."/>
            <person name="Voigt K."/>
            <person name="de Hoog G.S."/>
            <person name="Smith M.E."/>
            <person name="Heitman J."/>
            <person name="Vilgalys R."/>
            <person name="Stajich J.E."/>
        </authorList>
    </citation>
    <scope>NUCLEOTIDE SEQUENCE [LARGE SCALE GENOMIC DNA]</scope>
    <source>
        <strain evidence="6 7">LSU 92-RS-03</strain>
    </source>
</reference>
<accession>A0A367KW30</accession>
<dbReference type="GO" id="GO:0003735">
    <property type="term" value="F:structural constituent of ribosome"/>
    <property type="evidence" value="ECO:0007669"/>
    <property type="project" value="InterPro"/>
</dbReference>
<dbReference type="InterPro" id="IPR005996">
    <property type="entry name" value="Ribosomal_uL30_bac-type"/>
</dbReference>
<comment type="caution">
    <text evidence="6">The sequence shown here is derived from an EMBL/GenBank/DDBJ whole genome shotgun (WGS) entry which is preliminary data.</text>
</comment>
<comment type="similarity">
    <text evidence="1">Belongs to the universal ribosomal protein uL30 family.</text>
</comment>
<dbReference type="SUPFAM" id="SSF55129">
    <property type="entry name" value="Ribosomal protein L30p/L7e"/>
    <property type="match status" value="1"/>
</dbReference>
<evidence type="ECO:0000313" key="7">
    <source>
        <dbReference type="Proteomes" id="UP000253551"/>
    </source>
</evidence>